<evidence type="ECO:0000313" key="2">
    <source>
        <dbReference type="Proteomes" id="UP000176609"/>
    </source>
</evidence>
<evidence type="ECO:0008006" key="3">
    <source>
        <dbReference type="Google" id="ProtNLM"/>
    </source>
</evidence>
<sequence length="97" mass="11533">MLQRTQLMLDRQLKQDLMFLSQVKNQSMSELVRKFVSEKVREEKKKIRKTKLSDPIESLLKMAKKAEEIDKKYGYSGPTDWSINHDHYLYGTPKKKT</sequence>
<accession>A0A1F6ANH0</accession>
<name>A0A1F6ANH0_9BACT</name>
<evidence type="ECO:0000313" key="1">
    <source>
        <dbReference type="EMBL" id="OGG26239.1"/>
    </source>
</evidence>
<dbReference type="Proteomes" id="UP000176609">
    <property type="component" value="Unassembled WGS sequence"/>
</dbReference>
<comment type="caution">
    <text evidence="1">The sequence shown here is derived from an EMBL/GenBank/DDBJ whole genome shotgun (WGS) entry which is preliminary data.</text>
</comment>
<organism evidence="1 2">
    <name type="scientific">Candidatus Gottesmanbacteria bacterium RIFCSPLOWO2_01_FULL_39_12b</name>
    <dbReference type="NCBI Taxonomy" id="1798388"/>
    <lineage>
        <taxon>Bacteria</taxon>
        <taxon>Candidatus Gottesmaniibacteriota</taxon>
    </lineage>
</organism>
<proteinExistence type="predicted"/>
<dbReference type="EMBL" id="MFJR01000012">
    <property type="protein sequence ID" value="OGG26239.1"/>
    <property type="molecule type" value="Genomic_DNA"/>
</dbReference>
<protein>
    <recommendedName>
        <fullName evidence="3">Ribbon-helix-helix protein CopG domain-containing protein</fullName>
    </recommendedName>
</protein>
<gene>
    <name evidence="1" type="ORF">A2960_04655</name>
</gene>
<reference evidence="1 2" key="1">
    <citation type="journal article" date="2016" name="Nat. Commun.">
        <title>Thousands of microbial genomes shed light on interconnected biogeochemical processes in an aquifer system.</title>
        <authorList>
            <person name="Anantharaman K."/>
            <person name="Brown C.T."/>
            <person name="Hug L.A."/>
            <person name="Sharon I."/>
            <person name="Castelle C.J."/>
            <person name="Probst A.J."/>
            <person name="Thomas B.C."/>
            <person name="Singh A."/>
            <person name="Wilkins M.J."/>
            <person name="Karaoz U."/>
            <person name="Brodie E.L."/>
            <person name="Williams K.H."/>
            <person name="Hubbard S.S."/>
            <person name="Banfield J.F."/>
        </authorList>
    </citation>
    <scope>NUCLEOTIDE SEQUENCE [LARGE SCALE GENOMIC DNA]</scope>
</reference>
<dbReference type="AlphaFoldDB" id="A0A1F6ANH0"/>